<feature type="region of interest" description="Disordered" evidence="7">
    <location>
        <begin position="41"/>
        <end position="66"/>
    </location>
</feature>
<dbReference type="InterPro" id="IPR039142">
    <property type="entry name" value="NRF1/Ewg"/>
</dbReference>
<evidence type="ECO:0000256" key="2">
    <source>
        <dbReference type="ARBA" id="ARBA00005713"/>
    </source>
</evidence>
<evidence type="ECO:0000256" key="1">
    <source>
        <dbReference type="ARBA" id="ARBA00004123"/>
    </source>
</evidence>
<evidence type="ECO:0000256" key="5">
    <source>
        <dbReference type="ARBA" id="ARBA00023163"/>
    </source>
</evidence>
<dbReference type="Pfam" id="PF10491">
    <property type="entry name" value="Nrf1_DNA-bind"/>
    <property type="match status" value="1"/>
</dbReference>
<organism evidence="9 10">
    <name type="scientific">Trichogramma kaykai</name>
    <dbReference type="NCBI Taxonomy" id="54128"/>
    <lineage>
        <taxon>Eukaryota</taxon>
        <taxon>Metazoa</taxon>
        <taxon>Ecdysozoa</taxon>
        <taxon>Arthropoda</taxon>
        <taxon>Hexapoda</taxon>
        <taxon>Insecta</taxon>
        <taxon>Pterygota</taxon>
        <taxon>Neoptera</taxon>
        <taxon>Endopterygota</taxon>
        <taxon>Hymenoptera</taxon>
        <taxon>Apocrita</taxon>
        <taxon>Proctotrupomorpha</taxon>
        <taxon>Chalcidoidea</taxon>
        <taxon>Trichogrammatidae</taxon>
        <taxon>Trichogramma</taxon>
    </lineage>
</organism>
<feature type="region of interest" description="Disordered" evidence="7">
    <location>
        <begin position="348"/>
        <end position="367"/>
    </location>
</feature>
<gene>
    <name evidence="9" type="ORF">TKK_011086</name>
</gene>
<feature type="region of interest" description="Disordered" evidence="7">
    <location>
        <begin position="575"/>
        <end position="595"/>
    </location>
</feature>
<dbReference type="AlphaFoldDB" id="A0ABD2WPR1"/>
<proteinExistence type="inferred from homology"/>
<dbReference type="EMBL" id="JBJJXI010000088">
    <property type="protein sequence ID" value="KAL3394818.1"/>
    <property type="molecule type" value="Genomic_DNA"/>
</dbReference>
<dbReference type="GO" id="GO:0003677">
    <property type="term" value="F:DNA binding"/>
    <property type="evidence" value="ECO:0007669"/>
    <property type="project" value="UniProtKB-KW"/>
</dbReference>
<evidence type="ECO:0000313" key="10">
    <source>
        <dbReference type="Proteomes" id="UP001627154"/>
    </source>
</evidence>
<evidence type="ECO:0000256" key="7">
    <source>
        <dbReference type="SAM" id="MobiDB-lite"/>
    </source>
</evidence>
<dbReference type="GO" id="GO:0005634">
    <property type="term" value="C:nucleus"/>
    <property type="evidence" value="ECO:0007669"/>
    <property type="project" value="UniProtKB-SubCell"/>
</dbReference>
<protein>
    <recommendedName>
        <fullName evidence="8">Nuclear respiratory factor 1 NLS/DNA-binding dimerisation domain-containing protein</fullName>
    </recommendedName>
</protein>
<accession>A0ABD2WPR1</accession>
<keyword evidence="5" id="KW-0804">Transcription</keyword>
<sequence>MVDGDGEEFHVVTGQMVDGSPLGVVTVVPGVVDDNSMASLTNVESDANDRMSEDDDDDNSSESEAYEDGDLLSSAMDDDVTAQLAAAGWHEYNDHAANGPIGVAAAAAIVSAKKRKRPHSFETNPSIRKRQQNRLLRKLRQTIDEFATRVGQQAVVLVATPGKPSSSYKVFGAKPLEDVLKNMKGSIMEDLENALAQQAPPPVQDDPSLYELPPLIIDGIPTPVEKMTQAQLRAFIPLMLKYSTGRGKPGWGRESTRPPWWPKELPWANVRMDARSEDEKQKQISWTHALRQIVINCYKYHGREDLLPAFSEEDDKSNIVLQQASVSTEQSTGSQGSQQTVGIVRINSLSPSSKGNSSPTHQIIATSPTALGTAQVTVGDADRTTWMTQYPTVLQTITNSDGSVSLIQVDPTNPIITLPDGTTAQVQGVATIHTGQGDVQTLSDPNDGQSVSVDLNSVTEATLGQDGQIILTGEDGHGYPVSVSGVITVPVPASMYQTMVANIQNDGTMQVMGPMVQVPKVEPGNGEASIETVTIQGHPTMTMINAAGEHQVLQVISLKDANVLTKAIQQVENIKDEDQQDETQQLTVQAESSPE</sequence>
<feature type="domain" description="Nuclear respiratory factor 1 NLS/DNA-binding dimerisation" evidence="8">
    <location>
        <begin position="99"/>
        <end position="310"/>
    </location>
</feature>
<dbReference type="InterPro" id="IPR019525">
    <property type="entry name" value="Nrf1_NLS/DNA-bd_dimer"/>
</dbReference>
<dbReference type="PANTHER" id="PTHR20338">
    <property type="entry name" value="NUCLEAR RESPIRATORY FACTOR 1"/>
    <property type="match status" value="1"/>
</dbReference>
<feature type="compositionally biased region" description="Acidic residues" evidence="7">
    <location>
        <begin position="52"/>
        <end position="66"/>
    </location>
</feature>
<keyword evidence="6" id="KW-0539">Nucleus</keyword>
<comment type="similarity">
    <text evidence="2">Belongs to the NRF1/Ewg family.</text>
</comment>
<reference evidence="9 10" key="1">
    <citation type="journal article" date="2024" name="bioRxiv">
        <title>A reference genome for Trichogramma kaykai: A tiny desert-dwelling parasitoid wasp with competing sex-ratio distorters.</title>
        <authorList>
            <person name="Culotta J."/>
            <person name="Lindsey A.R."/>
        </authorList>
    </citation>
    <scope>NUCLEOTIDE SEQUENCE [LARGE SCALE GENOMIC DNA]</scope>
    <source>
        <strain evidence="9 10">KSX58</strain>
    </source>
</reference>
<keyword evidence="10" id="KW-1185">Reference proteome</keyword>
<evidence type="ECO:0000259" key="8">
    <source>
        <dbReference type="Pfam" id="PF10491"/>
    </source>
</evidence>
<evidence type="ECO:0000256" key="4">
    <source>
        <dbReference type="ARBA" id="ARBA00023125"/>
    </source>
</evidence>
<keyword evidence="3" id="KW-0805">Transcription regulation</keyword>
<keyword evidence="4" id="KW-0238">DNA-binding</keyword>
<feature type="compositionally biased region" description="Low complexity" evidence="7">
    <location>
        <begin position="348"/>
        <end position="359"/>
    </location>
</feature>
<comment type="subcellular location">
    <subcellularLocation>
        <location evidence="1">Nucleus</location>
    </subcellularLocation>
</comment>
<comment type="caution">
    <text evidence="9">The sequence shown here is derived from an EMBL/GenBank/DDBJ whole genome shotgun (WGS) entry which is preliminary data.</text>
</comment>
<dbReference type="Proteomes" id="UP001627154">
    <property type="component" value="Unassembled WGS sequence"/>
</dbReference>
<evidence type="ECO:0000313" key="9">
    <source>
        <dbReference type="EMBL" id="KAL3394818.1"/>
    </source>
</evidence>
<evidence type="ECO:0000256" key="3">
    <source>
        <dbReference type="ARBA" id="ARBA00023015"/>
    </source>
</evidence>
<evidence type="ECO:0000256" key="6">
    <source>
        <dbReference type="ARBA" id="ARBA00023242"/>
    </source>
</evidence>
<name>A0ABD2WPR1_9HYME</name>